<dbReference type="AlphaFoldDB" id="U3AFL5"/>
<proteinExistence type="predicted"/>
<gene>
    <name evidence="4" type="ORF">MBELCI_2516</name>
</gene>
<feature type="region of interest" description="Disordered" evidence="2">
    <location>
        <begin position="138"/>
        <end position="183"/>
    </location>
</feature>
<dbReference type="InterPro" id="IPR036291">
    <property type="entry name" value="NAD(P)-bd_dom_sf"/>
</dbReference>
<dbReference type="PANTHER" id="PTHR43818">
    <property type="entry name" value="BCDNA.GH03377"/>
    <property type="match status" value="1"/>
</dbReference>
<dbReference type="eggNOG" id="COG0673">
    <property type="taxonomic scope" value="Bacteria"/>
</dbReference>
<evidence type="ECO:0000259" key="3">
    <source>
        <dbReference type="Pfam" id="PF01408"/>
    </source>
</evidence>
<dbReference type="GO" id="GO:0000166">
    <property type="term" value="F:nucleotide binding"/>
    <property type="evidence" value="ECO:0007669"/>
    <property type="project" value="InterPro"/>
</dbReference>
<accession>U3AFL5</accession>
<keyword evidence="1" id="KW-0560">Oxidoreductase</keyword>
<evidence type="ECO:0000256" key="2">
    <source>
        <dbReference type="SAM" id="MobiDB-lite"/>
    </source>
</evidence>
<evidence type="ECO:0000313" key="5">
    <source>
        <dbReference type="Proteomes" id="UP000016566"/>
    </source>
</evidence>
<reference evidence="4" key="1">
    <citation type="journal article" date="2013" name="Genome Announc.">
        <title>Draft Genome Sequence of Loktanella cinnabarina LL-001T, Isolated from Deep-Sea Floor Sediment.</title>
        <authorList>
            <person name="Nishi S."/>
            <person name="Tsubouchi T."/>
            <person name="Takaki Y."/>
            <person name="Koyanagi R."/>
            <person name="Satoh N."/>
            <person name="Maruyama T."/>
            <person name="Hatada Y."/>
        </authorList>
    </citation>
    <scope>NUCLEOTIDE SEQUENCE [LARGE SCALE GENOMIC DNA]</scope>
    <source>
        <strain evidence="4">LL-001</strain>
    </source>
</reference>
<feature type="domain" description="Gfo/Idh/MocA-like oxidoreductase N-terminal" evidence="3">
    <location>
        <begin position="3"/>
        <end position="116"/>
    </location>
</feature>
<dbReference type="GO" id="GO:0016491">
    <property type="term" value="F:oxidoreductase activity"/>
    <property type="evidence" value="ECO:0007669"/>
    <property type="project" value="UniProtKB-KW"/>
</dbReference>
<evidence type="ECO:0000256" key="1">
    <source>
        <dbReference type="ARBA" id="ARBA00023002"/>
    </source>
</evidence>
<dbReference type="PANTHER" id="PTHR43818:SF11">
    <property type="entry name" value="BCDNA.GH03377"/>
    <property type="match status" value="1"/>
</dbReference>
<dbReference type="SUPFAM" id="SSF51735">
    <property type="entry name" value="NAD(P)-binding Rossmann-fold domains"/>
    <property type="match status" value="1"/>
</dbReference>
<sequence>MTKVLISGTGFAGRGHAEAFRAAGAEIVGIVGRTPKVVEEVAREMGIPHAGTDWQAALETCRPDIVSIATPGGAHYEPIKQAIAFGAHVFCDKPMTADGDTAAELHALAQEKGVKTAYAASFRYAPGVLHAKALVEQARSARPRRSNASRISTSSARSPLAGRIAGPMAAAGSTTTSPTRCRS</sequence>
<dbReference type="InterPro" id="IPR050463">
    <property type="entry name" value="Gfo/Idh/MocA_oxidrdct_glycsds"/>
</dbReference>
<dbReference type="STRING" id="1337093.MBELCI_2516"/>
<dbReference type="RefSeq" id="WP_021694565.1">
    <property type="nucleotide sequence ID" value="NZ_BATB01000038.1"/>
</dbReference>
<name>U3AFL5_9RHOB</name>
<dbReference type="Proteomes" id="UP000016566">
    <property type="component" value="Unassembled WGS sequence"/>
</dbReference>
<dbReference type="EMBL" id="BATB01000038">
    <property type="protein sequence ID" value="GAD56464.1"/>
    <property type="molecule type" value="Genomic_DNA"/>
</dbReference>
<comment type="caution">
    <text evidence="4">The sequence shown here is derived from an EMBL/GenBank/DDBJ whole genome shotgun (WGS) entry which is preliminary data.</text>
</comment>
<dbReference type="Gene3D" id="3.40.50.720">
    <property type="entry name" value="NAD(P)-binding Rossmann-like Domain"/>
    <property type="match status" value="1"/>
</dbReference>
<organism evidence="4 5">
    <name type="scientific">Limimaricola cinnabarinus LL-001</name>
    <dbReference type="NCBI Taxonomy" id="1337093"/>
    <lineage>
        <taxon>Bacteria</taxon>
        <taxon>Pseudomonadati</taxon>
        <taxon>Pseudomonadota</taxon>
        <taxon>Alphaproteobacteria</taxon>
        <taxon>Rhodobacterales</taxon>
        <taxon>Paracoccaceae</taxon>
        <taxon>Limimaricola</taxon>
    </lineage>
</organism>
<keyword evidence="5" id="KW-1185">Reference proteome</keyword>
<dbReference type="Pfam" id="PF01408">
    <property type="entry name" value="GFO_IDH_MocA"/>
    <property type="match status" value="1"/>
</dbReference>
<evidence type="ECO:0000313" key="4">
    <source>
        <dbReference type="EMBL" id="GAD56464.1"/>
    </source>
</evidence>
<dbReference type="InterPro" id="IPR000683">
    <property type="entry name" value="Gfo/Idh/MocA-like_OxRdtase_N"/>
</dbReference>
<feature type="compositionally biased region" description="Polar residues" evidence="2">
    <location>
        <begin position="172"/>
        <end position="183"/>
    </location>
</feature>
<protein>
    <submittedName>
        <fullName evidence="4">Oxidoreductase, N-terminal:oxidoreductase, C-terminal</fullName>
    </submittedName>
</protein>